<keyword evidence="6" id="KW-1185">Reference proteome</keyword>
<dbReference type="SUPFAM" id="SSF111283">
    <property type="entry name" value="Putative modulator of DNA gyrase, PmbA/TldD"/>
    <property type="match status" value="1"/>
</dbReference>
<dbReference type="Pfam" id="PF19290">
    <property type="entry name" value="PmbA_TldD_2nd"/>
    <property type="match status" value="1"/>
</dbReference>
<feature type="domain" description="Metalloprotease TldD/E C-terminal" evidence="3">
    <location>
        <begin position="231"/>
        <end position="446"/>
    </location>
</feature>
<dbReference type="GO" id="GO:0005829">
    <property type="term" value="C:cytosol"/>
    <property type="evidence" value="ECO:0007669"/>
    <property type="project" value="TreeGrafter"/>
</dbReference>
<evidence type="ECO:0000313" key="6">
    <source>
        <dbReference type="Proteomes" id="UP000515861"/>
    </source>
</evidence>
<organism evidence="5 6">
    <name type="scientific">Sphingomonas sabuli</name>
    <dbReference type="NCBI Taxonomy" id="2764186"/>
    <lineage>
        <taxon>Bacteria</taxon>
        <taxon>Pseudomonadati</taxon>
        <taxon>Pseudomonadota</taxon>
        <taxon>Alphaproteobacteria</taxon>
        <taxon>Sphingomonadales</taxon>
        <taxon>Sphingomonadaceae</taxon>
        <taxon>Sphingomonas</taxon>
    </lineage>
</organism>
<accession>A0A7G9L1H3</accession>
<name>A0A7G9L1H3_9SPHN</name>
<dbReference type="KEGG" id="ssau:H8M03_10740"/>
<dbReference type="Pfam" id="PF19289">
    <property type="entry name" value="PmbA_TldD_3rd"/>
    <property type="match status" value="1"/>
</dbReference>
<protein>
    <submittedName>
        <fullName evidence="5">TldD/PmbA family protein</fullName>
    </submittedName>
</protein>
<dbReference type="GO" id="GO:0008237">
    <property type="term" value="F:metallopeptidase activity"/>
    <property type="evidence" value="ECO:0007669"/>
    <property type="project" value="InterPro"/>
</dbReference>
<dbReference type="InterPro" id="IPR002510">
    <property type="entry name" value="Metalloprtase-TldD/E_N"/>
</dbReference>
<sequence>MLSLDDSKAAAERLVERAIAAGADAADAIYSGSRSSNVDVRLGALEDVSRSEGEEIGLRLFRGTRSATVASSDLSDEALRDLVARAFDMAGQAPEDSYAGLVPAELLTKAPFPDLDSVGAAEPDPAELRDRALAAEDAARAVNGVTNSTGASAGASGSTFALATSGGFSGAYRATGFSCSAGVIAGEGGGMQRDHAWHSARHLSDLDTPEKIGRLAGERAVARLNSIRPRSGAMPVLLDPRVAASLLGHFATAISGSSVARKSSFLQDKLGERVFAAGITIVDDPLRLRGLRSRPFDAEGLAVRRSDVVSDGILQSWMAESASARQLGIAPTGHASRGAGSAPGVTPGNFYIAAGARSRADLLAAFPEALLVTELIGQGVNPVTGDYSRGAAGFIVRGGEIGPAVQEITIASNLVEMFATLEPGSDLEFRRGIDAPTILVPQMTVGTA</sequence>
<dbReference type="InterPro" id="IPR045569">
    <property type="entry name" value="Metalloprtase-TldD/E_C"/>
</dbReference>
<feature type="domain" description="Metalloprotease TldD/E central" evidence="4">
    <location>
        <begin position="121"/>
        <end position="224"/>
    </location>
</feature>
<dbReference type="AlphaFoldDB" id="A0A7G9L1H3"/>
<dbReference type="EMBL" id="CP060697">
    <property type="protein sequence ID" value="QNM82472.1"/>
    <property type="molecule type" value="Genomic_DNA"/>
</dbReference>
<proteinExistence type="inferred from homology"/>
<dbReference type="PANTHER" id="PTHR43421">
    <property type="entry name" value="METALLOPROTEASE PMBA"/>
    <property type="match status" value="1"/>
</dbReference>
<evidence type="ECO:0000259" key="3">
    <source>
        <dbReference type="Pfam" id="PF19289"/>
    </source>
</evidence>
<dbReference type="RefSeq" id="WP_187479427.1">
    <property type="nucleotide sequence ID" value="NZ_CP060697.1"/>
</dbReference>
<dbReference type="InterPro" id="IPR035068">
    <property type="entry name" value="TldD/PmbA_N"/>
</dbReference>
<gene>
    <name evidence="5" type="ORF">H8M03_10740</name>
</gene>
<comment type="similarity">
    <text evidence="1">Belongs to the peptidase U62 family.</text>
</comment>
<dbReference type="Proteomes" id="UP000515861">
    <property type="component" value="Chromosome"/>
</dbReference>
<dbReference type="InterPro" id="IPR047657">
    <property type="entry name" value="PmbA"/>
</dbReference>
<reference evidence="5 6" key="1">
    <citation type="submission" date="2020-08" db="EMBL/GenBank/DDBJ databases">
        <title>Sphingomonas sp. sand1-3 16S ribosomal RNA gene Genome sequencing and assembly.</title>
        <authorList>
            <person name="Kang M."/>
        </authorList>
    </citation>
    <scope>NUCLEOTIDE SEQUENCE [LARGE SCALE GENOMIC DNA]</scope>
    <source>
        <strain evidence="6">sand1-3</strain>
    </source>
</reference>
<dbReference type="Gene3D" id="3.30.2290.10">
    <property type="entry name" value="PmbA/TldD superfamily"/>
    <property type="match status" value="1"/>
</dbReference>
<dbReference type="PANTHER" id="PTHR43421:SF1">
    <property type="entry name" value="METALLOPROTEASE PMBA"/>
    <property type="match status" value="1"/>
</dbReference>
<dbReference type="InterPro" id="IPR045570">
    <property type="entry name" value="Metalloprtase-TldD/E_cen_dom"/>
</dbReference>
<evidence type="ECO:0000259" key="2">
    <source>
        <dbReference type="Pfam" id="PF01523"/>
    </source>
</evidence>
<dbReference type="InterPro" id="IPR036059">
    <property type="entry name" value="TldD/PmbA_sf"/>
</dbReference>
<dbReference type="GO" id="GO:0006508">
    <property type="term" value="P:proteolysis"/>
    <property type="evidence" value="ECO:0007669"/>
    <property type="project" value="InterPro"/>
</dbReference>
<evidence type="ECO:0000313" key="5">
    <source>
        <dbReference type="EMBL" id="QNM82472.1"/>
    </source>
</evidence>
<evidence type="ECO:0000256" key="1">
    <source>
        <dbReference type="ARBA" id="ARBA00005836"/>
    </source>
</evidence>
<feature type="domain" description="Metalloprotease TldD/E N-terminal" evidence="2">
    <location>
        <begin position="26"/>
        <end position="90"/>
    </location>
</feature>
<dbReference type="Pfam" id="PF01523">
    <property type="entry name" value="PmbA_TldD_1st"/>
    <property type="match status" value="1"/>
</dbReference>
<evidence type="ECO:0000259" key="4">
    <source>
        <dbReference type="Pfam" id="PF19290"/>
    </source>
</evidence>